<dbReference type="PANTHER" id="PTHR12106">
    <property type="entry name" value="SORTILIN RELATED"/>
    <property type="match status" value="1"/>
</dbReference>
<dbReference type="SUPFAM" id="SSF110296">
    <property type="entry name" value="Oligoxyloglucan reducing end-specific cellobiohydrolase"/>
    <property type="match status" value="1"/>
</dbReference>
<gene>
    <name evidence="4" type="ORF">BALCAV_0204935</name>
</gene>
<feature type="chain" id="PRO_5001911321" description="Sortilin N-terminal domain-containing protein" evidence="2">
    <location>
        <begin position="20"/>
        <end position="300"/>
    </location>
</feature>
<dbReference type="PROSITE" id="PS51257">
    <property type="entry name" value="PROKAR_LIPOPROTEIN"/>
    <property type="match status" value="1"/>
</dbReference>
<evidence type="ECO:0000256" key="1">
    <source>
        <dbReference type="ARBA" id="ARBA00022737"/>
    </source>
</evidence>
<comment type="caution">
    <text evidence="4">The sequence shown here is derived from an EMBL/GenBank/DDBJ whole genome shotgun (WGS) entry which is preliminary data.</text>
</comment>
<evidence type="ECO:0000259" key="3">
    <source>
        <dbReference type="Pfam" id="PF15902"/>
    </source>
</evidence>
<reference evidence="4 5" key="1">
    <citation type="journal article" date="2014" name="Genome Announc.">
        <title>Draft Genome Sequence of Bacillus alcalophilus AV1934, a Classic Alkaliphile Isolated from Human Feces in 1934.</title>
        <authorList>
            <person name="Attie O."/>
            <person name="Jayaprakash A."/>
            <person name="Shah H."/>
            <person name="Paulsen I.T."/>
            <person name="Morino M."/>
            <person name="Takahashi Y."/>
            <person name="Narumi I."/>
            <person name="Sachidanandam R."/>
            <person name="Satoh K."/>
            <person name="Ito M."/>
            <person name="Krulwich T.A."/>
        </authorList>
    </citation>
    <scope>NUCLEOTIDE SEQUENCE [LARGE SCALE GENOMIC DNA]</scope>
    <source>
        <strain evidence="4 5">AV1934</strain>
    </source>
</reference>
<dbReference type="NCBIfam" id="NF045728">
    <property type="entry name" value="glycosyl_F510_1955"/>
    <property type="match status" value="1"/>
</dbReference>
<proteinExistence type="predicted"/>
<dbReference type="InterPro" id="IPR050310">
    <property type="entry name" value="VPS10-sortilin"/>
</dbReference>
<name>A0A094WKZ3_ALKAL</name>
<evidence type="ECO:0000313" key="5">
    <source>
        <dbReference type="Proteomes" id="UP000002754"/>
    </source>
</evidence>
<keyword evidence="1" id="KW-0677">Repeat</keyword>
<dbReference type="InterPro" id="IPR054817">
    <property type="entry name" value="Glycosyl_F510_1955-like"/>
</dbReference>
<dbReference type="EMBL" id="ALPT02000011">
    <property type="protein sequence ID" value="KGA98419.1"/>
    <property type="molecule type" value="Genomic_DNA"/>
</dbReference>
<organism evidence="4 5">
    <name type="scientific">Alkalihalobacillus alcalophilus ATCC 27647 = CGMCC 1.3604</name>
    <dbReference type="NCBI Taxonomy" id="1218173"/>
    <lineage>
        <taxon>Bacteria</taxon>
        <taxon>Bacillati</taxon>
        <taxon>Bacillota</taxon>
        <taxon>Bacilli</taxon>
        <taxon>Bacillales</taxon>
        <taxon>Bacillaceae</taxon>
        <taxon>Alkalihalobacillus</taxon>
    </lineage>
</organism>
<sequence>MKKGLMASMIALSLFVILACSNDTNQIDSFMHIHGLEYSQHDESIFLATHMGLINLNEDSWELVGEPEHQHDFMGYTIIDEDVMISSGHPGVRSDYVDPLGVIISNDSGETWEPIALYKEVDFHLLHVNEGNQEFMYGIDVYNSNLYRSKNGGYDWEMVDTTGLPGPVASVLSLTSHPQSPDYLLAGTETGLYESSDGGQTWALKESNLSASSFQTLDSDSEDLVAYLFGEKEGLYFSEDFGETWASLYFRVDDDYIMYISNHPTDDQMLVLGSMKQSIYETKDFGKTWEVLAEEGNIKN</sequence>
<dbReference type="Gene3D" id="2.130.10.10">
    <property type="entry name" value="YVTN repeat-like/Quinoprotein amine dehydrogenase"/>
    <property type="match status" value="1"/>
</dbReference>
<dbReference type="InterPro" id="IPR031778">
    <property type="entry name" value="Sortilin_N"/>
</dbReference>
<dbReference type="GO" id="GO:0016020">
    <property type="term" value="C:membrane"/>
    <property type="evidence" value="ECO:0007669"/>
    <property type="project" value="TreeGrafter"/>
</dbReference>
<dbReference type="InterPro" id="IPR015943">
    <property type="entry name" value="WD40/YVTN_repeat-like_dom_sf"/>
</dbReference>
<keyword evidence="2" id="KW-0732">Signal</keyword>
<dbReference type="CDD" id="cd15482">
    <property type="entry name" value="Sialidase_non-viral"/>
    <property type="match status" value="1"/>
</dbReference>
<dbReference type="Pfam" id="PF15902">
    <property type="entry name" value="Sortilin-Vps10"/>
    <property type="match status" value="1"/>
</dbReference>
<dbReference type="PANTHER" id="PTHR12106:SF27">
    <property type="entry name" value="SORTILIN-RELATED RECEPTOR"/>
    <property type="match status" value="1"/>
</dbReference>
<protein>
    <recommendedName>
        <fullName evidence="3">Sortilin N-terminal domain-containing protein</fullName>
    </recommendedName>
</protein>
<accession>A0A094WKZ3</accession>
<evidence type="ECO:0000256" key="2">
    <source>
        <dbReference type="SAM" id="SignalP"/>
    </source>
</evidence>
<dbReference type="eggNOG" id="COG4447">
    <property type="taxonomic scope" value="Bacteria"/>
</dbReference>
<evidence type="ECO:0000313" key="4">
    <source>
        <dbReference type="EMBL" id="KGA98419.1"/>
    </source>
</evidence>
<dbReference type="AlphaFoldDB" id="A0A094WKZ3"/>
<keyword evidence="5" id="KW-1185">Reference proteome</keyword>
<dbReference type="STRING" id="1218173.BALCAV_0204935"/>
<dbReference type="GO" id="GO:0006892">
    <property type="term" value="P:post-Golgi vesicle-mediated transport"/>
    <property type="evidence" value="ECO:0007669"/>
    <property type="project" value="TreeGrafter"/>
</dbReference>
<dbReference type="RefSeq" id="WP_040323591.1">
    <property type="nucleotide sequence ID" value="NZ_ALPT02000011.1"/>
</dbReference>
<dbReference type="Proteomes" id="UP000002754">
    <property type="component" value="Unassembled WGS sequence"/>
</dbReference>
<feature type="domain" description="Sortilin N-terminal" evidence="3">
    <location>
        <begin position="192"/>
        <end position="295"/>
    </location>
</feature>
<feature type="signal peptide" evidence="2">
    <location>
        <begin position="1"/>
        <end position="19"/>
    </location>
</feature>